<evidence type="ECO:0000313" key="2">
    <source>
        <dbReference type="Proteomes" id="UP000195728"/>
    </source>
</evidence>
<sequence length="23" mass="2907">MIKKKKELEMKLQKQIDDFVERK</sequence>
<dbReference type="AlphaFoldDB" id="A0AB37YRT5"/>
<evidence type="ECO:0000313" key="1">
    <source>
        <dbReference type="EMBL" id="SCC25797.1"/>
    </source>
</evidence>
<dbReference type="EMBL" id="FMBG01000012">
    <property type="protein sequence ID" value="SCC25797.1"/>
    <property type="molecule type" value="Genomic_DNA"/>
</dbReference>
<gene>
    <name evidence="1" type="ORF">BC10311_02250</name>
</gene>
<organism evidence="1 2">
    <name type="scientific">Bacillus wiedmannii</name>
    <dbReference type="NCBI Taxonomy" id="1890302"/>
    <lineage>
        <taxon>Bacteria</taxon>
        <taxon>Bacillati</taxon>
        <taxon>Bacillota</taxon>
        <taxon>Bacilli</taxon>
        <taxon>Bacillales</taxon>
        <taxon>Bacillaceae</taxon>
        <taxon>Bacillus</taxon>
        <taxon>Bacillus cereus group</taxon>
    </lineage>
</organism>
<reference evidence="1 2" key="1">
    <citation type="submission" date="2016-08" db="EMBL/GenBank/DDBJ databases">
        <authorList>
            <person name="Loux V."/>
            <person name="Rue O."/>
        </authorList>
    </citation>
    <scope>NUCLEOTIDE SEQUENCE [LARGE SCALE GENOMIC DNA]</scope>
    <source>
        <strain evidence="1 2">WSBC_10311</strain>
    </source>
</reference>
<protein>
    <submittedName>
        <fullName evidence="1">Uncharacterized protein</fullName>
    </submittedName>
</protein>
<comment type="caution">
    <text evidence="1">The sequence shown here is derived from an EMBL/GenBank/DDBJ whole genome shotgun (WGS) entry which is preliminary data.</text>
</comment>
<accession>A0AB37YRT5</accession>
<name>A0AB37YRT5_9BACI</name>
<dbReference type="Proteomes" id="UP000195728">
    <property type="component" value="Unassembled WGS sequence"/>
</dbReference>
<proteinExistence type="predicted"/>